<dbReference type="FunFam" id="2.60.40.1520:FF:000001">
    <property type="entry name" value="Hemocyanin subunit 2"/>
    <property type="match status" value="2"/>
</dbReference>
<keyword evidence="9" id="KW-1015">Disulfide bond</keyword>
<dbReference type="VEuPathDB" id="VectorBase:LLONM1_011272"/>
<dbReference type="EnsemblMetazoa" id="LLOJ001742-RA">
    <property type="protein sequence ID" value="LLOJ001742-PA"/>
    <property type="gene ID" value="LLOJ001742"/>
</dbReference>
<evidence type="ECO:0000256" key="6">
    <source>
        <dbReference type="ARBA" id="ARBA00023002"/>
    </source>
</evidence>
<reference evidence="13" key="1">
    <citation type="submission" date="2012-05" db="EMBL/GenBank/DDBJ databases">
        <title>Whole Genome Assembly of Lutzomyia longipalpis.</title>
        <authorList>
            <person name="Richards S."/>
            <person name="Qu C."/>
            <person name="Dillon R."/>
            <person name="Worley K."/>
            <person name="Scherer S."/>
            <person name="Batterton M."/>
            <person name="Taylor A."/>
            <person name="Hawes A."/>
            <person name="Hernandez B."/>
            <person name="Kovar C."/>
            <person name="Mandapat C."/>
            <person name="Pham C."/>
            <person name="Qu C."/>
            <person name="Jing C."/>
            <person name="Bess C."/>
            <person name="Bandaranaike D."/>
            <person name="Ngo D."/>
            <person name="Ongeri F."/>
            <person name="Arias F."/>
            <person name="Lara F."/>
            <person name="Weissenberger G."/>
            <person name="Kamau G."/>
            <person name="Han H."/>
            <person name="Shen H."/>
            <person name="Dinh H."/>
            <person name="Khalil I."/>
            <person name="Jones J."/>
            <person name="Shafer J."/>
            <person name="Jayaseelan J."/>
            <person name="Quiroz J."/>
            <person name="Blankenburg K."/>
            <person name="Nguyen L."/>
            <person name="Jackson L."/>
            <person name="Francisco L."/>
            <person name="Tang L.-Y."/>
            <person name="Pu L.-L."/>
            <person name="Perales L."/>
            <person name="Lorensuhewa L."/>
            <person name="Munidasa M."/>
            <person name="Coyle M."/>
            <person name="Taylor M."/>
            <person name="Puazo M."/>
            <person name="Firestine M."/>
            <person name="Scheel M."/>
            <person name="Javaid M."/>
            <person name="Wang M."/>
            <person name="Li M."/>
            <person name="Tabassum N."/>
            <person name="Saada N."/>
            <person name="Osuji N."/>
            <person name="Aqrawi P."/>
            <person name="Fu Q."/>
            <person name="Thornton R."/>
            <person name="Raj R."/>
            <person name="Goodspeed R."/>
            <person name="Mata R."/>
            <person name="Najjar R."/>
            <person name="Gubbala S."/>
            <person name="Lee S."/>
            <person name="Denson S."/>
            <person name="Patil S."/>
            <person name="Macmil S."/>
            <person name="Qi S."/>
            <person name="Matskevitch T."/>
            <person name="Palculict T."/>
            <person name="Mathew T."/>
            <person name="Vee V."/>
            <person name="Velamala V."/>
            <person name="Korchina V."/>
            <person name="Cai W."/>
            <person name="Liu W."/>
            <person name="Dai W."/>
            <person name="Zou X."/>
            <person name="Zhu Y."/>
            <person name="Zhang Y."/>
            <person name="Wu Y.-Q."/>
            <person name="Xin Y."/>
            <person name="Nazarath L."/>
            <person name="Kovar C."/>
            <person name="Han Y."/>
            <person name="Muzny D."/>
            <person name="Gibbs R."/>
        </authorList>
    </citation>
    <scope>NUCLEOTIDE SEQUENCE [LARGE SCALE GENOMIC DNA]</scope>
    <source>
        <strain evidence="13">Jacobina</strain>
    </source>
</reference>
<dbReference type="InterPro" id="IPR002227">
    <property type="entry name" value="Tyrosinase_Cu-bd"/>
</dbReference>
<dbReference type="Gene3D" id="1.10.1280.10">
    <property type="entry name" value="Di-copper center containing domain from catechol oxidase"/>
    <property type="match status" value="2"/>
</dbReference>
<dbReference type="Proteomes" id="UP000092461">
    <property type="component" value="Unassembled WGS sequence"/>
</dbReference>
<reference evidence="11" key="2">
    <citation type="journal article" date="2020" name="BMC">
        <title>Leishmania infection induces a limited differential gene expression in the sand fly midgut.</title>
        <authorList>
            <person name="Coutinho-Abreu I.V."/>
            <person name="Serafim T.D."/>
            <person name="Meneses C."/>
            <person name="Kamhawi S."/>
            <person name="Oliveira F."/>
            <person name="Valenzuela J.G."/>
        </authorList>
    </citation>
    <scope>NUCLEOTIDE SEQUENCE</scope>
    <source>
        <strain evidence="11">Jacobina</strain>
        <tissue evidence="11">Midgut</tissue>
    </source>
</reference>
<dbReference type="InterPro" id="IPR014756">
    <property type="entry name" value="Ig_E-set"/>
</dbReference>
<reference evidence="12" key="3">
    <citation type="submission" date="2020-05" db="UniProtKB">
        <authorList>
            <consortium name="EnsemblMetazoa"/>
        </authorList>
    </citation>
    <scope>IDENTIFICATION</scope>
    <source>
        <strain evidence="12">Jacobina</strain>
    </source>
</reference>
<dbReference type="GO" id="GO:0004097">
    <property type="term" value="F:catechol oxidase activity"/>
    <property type="evidence" value="ECO:0007669"/>
    <property type="project" value="UniProtKB-ARBA"/>
</dbReference>
<dbReference type="SUPFAM" id="SSF81296">
    <property type="entry name" value="E set domains"/>
    <property type="match status" value="2"/>
</dbReference>
<dbReference type="SUPFAM" id="SSF48056">
    <property type="entry name" value="Di-copper centre-containing domain"/>
    <property type="match status" value="2"/>
</dbReference>
<evidence type="ECO:0000256" key="1">
    <source>
        <dbReference type="ARBA" id="ARBA00001973"/>
    </source>
</evidence>
<keyword evidence="13" id="KW-1185">Reference proteome</keyword>
<dbReference type="PROSITE" id="PS00209">
    <property type="entry name" value="HEMOCYANIN_1"/>
    <property type="match status" value="2"/>
</dbReference>
<feature type="domain" description="Tyrosinase copper-binding" evidence="10">
    <location>
        <begin position="400"/>
        <end position="411"/>
    </location>
</feature>
<evidence type="ECO:0000313" key="11">
    <source>
        <dbReference type="EMBL" id="MBC1175923.1"/>
    </source>
</evidence>
<name>A0A1B0CBW2_LUTLO</name>
<evidence type="ECO:0000256" key="3">
    <source>
        <dbReference type="ARBA" id="ARBA00009928"/>
    </source>
</evidence>
<dbReference type="InterPro" id="IPR005203">
    <property type="entry name" value="Hemocyanin_C"/>
</dbReference>
<dbReference type="GO" id="GO:0006582">
    <property type="term" value="P:melanin metabolic process"/>
    <property type="evidence" value="ECO:0007669"/>
    <property type="project" value="UniProtKB-ARBA"/>
</dbReference>
<evidence type="ECO:0000259" key="10">
    <source>
        <dbReference type="PROSITE" id="PS00498"/>
    </source>
</evidence>
<evidence type="ECO:0000256" key="2">
    <source>
        <dbReference type="ARBA" id="ARBA00004613"/>
    </source>
</evidence>
<dbReference type="EMBL" id="AJWK01005908">
    <property type="status" value="NOT_ANNOTATED_CDS"/>
    <property type="molecule type" value="Genomic_DNA"/>
</dbReference>
<feature type="domain" description="Tyrosinase copper-binding" evidence="10">
    <location>
        <begin position="1087"/>
        <end position="1098"/>
    </location>
</feature>
<dbReference type="Pfam" id="PF00372">
    <property type="entry name" value="Hemocyanin_M"/>
    <property type="match status" value="2"/>
</dbReference>
<dbReference type="EMBL" id="GITU01007220">
    <property type="protein sequence ID" value="MBC1175923.1"/>
    <property type="molecule type" value="Transcribed_RNA"/>
</dbReference>
<comment type="subcellular location">
    <subcellularLocation>
        <location evidence="2">Secreted</location>
    </subcellularLocation>
</comment>
<comment type="cofactor">
    <cofactor evidence="1">
        <name>Cu(2+)</name>
        <dbReference type="ChEBI" id="CHEBI:29036"/>
    </cofactor>
</comment>
<dbReference type="Pfam" id="PF03723">
    <property type="entry name" value="Hemocyanin_C"/>
    <property type="match status" value="2"/>
</dbReference>
<evidence type="ECO:0000256" key="9">
    <source>
        <dbReference type="ARBA" id="ARBA00023157"/>
    </source>
</evidence>
<organism evidence="12 13">
    <name type="scientific">Lutzomyia longipalpis</name>
    <name type="common">Sand fly</name>
    <dbReference type="NCBI Taxonomy" id="7200"/>
    <lineage>
        <taxon>Eukaryota</taxon>
        <taxon>Metazoa</taxon>
        <taxon>Ecdysozoa</taxon>
        <taxon>Arthropoda</taxon>
        <taxon>Hexapoda</taxon>
        <taxon>Insecta</taxon>
        <taxon>Pterygota</taxon>
        <taxon>Neoptera</taxon>
        <taxon>Endopterygota</taxon>
        <taxon>Diptera</taxon>
        <taxon>Nematocera</taxon>
        <taxon>Psychodoidea</taxon>
        <taxon>Psychodidae</taxon>
        <taxon>Lutzomyia</taxon>
        <taxon>Lutzomyia</taxon>
    </lineage>
</organism>
<dbReference type="InterPro" id="IPR037020">
    <property type="entry name" value="Hemocyanin_C_sf"/>
</dbReference>
<evidence type="ECO:0000256" key="8">
    <source>
        <dbReference type="ARBA" id="ARBA00023033"/>
    </source>
</evidence>
<proteinExistence type="inferred from homology"/>
<dbReference type="PRINTS" id="PR00187">
    <property type="entry name" value="HAEMOCYANIN"/>
</dbReference>
<dbReference type="SMR" id="A0A1B0CBW2"/>
<dbReference type="Pfam" id="PF03722">
    <property type="entry name" value="Hemocyanin_N"/>
    <property type="match status" value="2"/>
</dbReference>
<dbReference type="InterPro" id="IPR036697">
    <property type="entry name" value="Hemocyanin_N_sf"/>
</dbReference>
<accession>A0A1B0CBW2</accession>
<dbReference type="GO" id="GO:0004503">
    <property type="term" value="F:tyrosinase activity"/>
    <property type="evidence" value="ECO:0007669"/>
    <property type="project" value="UniProtKB-ARBA"/>
</dbReference>
<keyword evidence="6" id="KW-0560">Oxidoreductase</keyword>
<evidence type="ECO:0000256" key="4">
    <source>
        <dbReference type="ARBA" id="ARBA00022525"/>
    </source>
</evidence>
<keyword evidence="5" id="KW-0479">Metal-binding</keyword>
<dbReference type="GO" id="GO:0005576">
    <property type="term" value="C:extracellular region"/>
    <property type="evidence" value="ECO:0007669"/>
    <property type="project" value="UniProtKB-SubCell"/>
</dbReference>
<dbReference type="InterPro" id="IPR013788">
    <property type="entry name" value="Hemocyanin/hexamerin"/>
</dbReference>
<dbReference type="PANTHER" id="PTHR11511">
    <property type="entry name" value="LARVAL STORAGE PROTEIN/PHENOLOXIDASE"/>
    <property type="match status" value="1"/>
</dbReference>
<dbReference type="PANTHER" id="PTHR11511:SF24">
    <property type="entry name" value="GH04080P"/>
    <property type="match status" value="1"/>
</dbReference>
<dbReference type="SUPFAM" id="SSF48050">
    <property type="entry name" value="Hemocyanin, N-terminal domain"/>
    <property type="match status" value="2"/>
</dbReference>
<dbReference type="PROSITE" id="PS00498">
    <property type="entry name" value="TYROSINASE_2"/>
    <property type="match status" value="2"/>
</dbReference>
<dbReference type="VEuPathDB" id="VectorBase:LLOJ001742"/>
<evidence type="ECO:0000256" key="7">
    <source>
        <dbReference type="ARBA" id="ARBA00023008"/>
    </source>
</evidence>
<sequence>MANKKDLTLLFQRPYEPVFGVKNDSTGKVRVDVPPNFYTEKYKDISTEVQSRFGEDDVDRTVPVRSTAPPNIGFAEELPRKKPFCLFNKRHTEIAGKLIEIFLDAPDVDTLFSYASYAHDRVNPQMYQYCLSVAMQHRADTQDQPIPSVAETFPNQFIDPAVIPEAREENSFVPEGVRRPIVIPLSYTASEREEEQRLAYFREDIGVNLHHWHWHLVYPGNGPDRIVRKDRRGELFYYMHAQIIARYNVERLCNRLARVRRLNNLREAVPEGYFPKLARSTTNQTYPPRFADIVLQDINRPEDNTIVEISDLERWRDRIHEAIDQGFVMNSSGQRISLDEVRGIDILGDMIEASTLTPNAQLYGNLHNMGHNVIAYSHDPDNRFLEEFGVMGDVTTAMRDPIFYRWHSFIDQIFQKYKNTLPPYNANTQFNFDGVTVQSVTCQMNQRNTPANVLLTYWQRGELNLGAGLDFGPQGNVFAQFTHLQHAPFSWRIEVNNNSGAPRQGTCRIFICPRNDERGMPFTFRDQRVLMIEMDRFTVNLNPGPNTINRRDEQSNVTIPYNRTFRNVGAAARLPGDQDQFNFCGCGWPSHLLAPKGSPEGFTFDTFVMISDFNEDTVNETVDSTDQCNDSFAFCGIRNKLYPDRRAMGYPFDRNHPARTLQDFANQTTNMGLGELNIRFSNTYVALMATKKDLTLLFQHPFEPVFGVKNDETGKVRVDVPPEFFTDKYQDISSEITNRFGEDDVNRTVPVSSIIPPNIDFTKEVPRNKPFCIFNKRHKEIAGQLIQIFMDAPDVNTLFSYAAYAHDRVNPYMYQYCLSVAMQHRADTQDQPIPSVAETFPNQFIDPAVIPEAREQNSFVPEGVRRPIVIPLSYTASEREEEQRLAYFREDIGVNLHHWHWHLVYPAEGPQNIVQKDRRGELFYYAHAQIIARYNIERLCSRLARVKLLNNLREVIPEGYFPKIVRSSSNQTYPPRFTNTTLKDVNRPEDSVVVEISDLERWRDRIFEAIDQGFVINSSGQRINLDETRGIDIIGDIVEASILTPNRQVYGDLHNMGHLMIAYNHDPDNRYLEQFGVMGDLATVMRDPIFYRWHGYVDFIFQKFKNTLPPYNTNTDLNFDGVTVQSVTCQMNQRNTPANIILTYWQRGELNLGAGLDFGRQGNVFAQFTHLQHAPFSWRIVVNNDSGAPRQGTCRIFICPRNDERGLPFTFRDQRLLMIEMDRFTVNLSPGVNTINRRDEESNVTIPYNRTFRNISTAAVPAGQTQDQFNFCGCGWPSHLLVPKGSPEGFTFDTFVMISDFAGDTVNETIDPTDPCSDSYPFCGIRNKLYPDRRAMGYPFDRNHPARTLQDFVNQSTNMGLGELNVRFNNTYVTPART</sequence>
<dbReference type="InterPro" id="IPR008922">
    <property type="entry name" value="Di-copper_centre_dom_sf"/>
</dbReference>
<evidence type="ECO:0000313" key="12">
    <source>
        <dbReference type="EnsemblMetazoa" id="LLOJ001742-PA"/>
    </source>
</evidence>
<dbReference type="FunFam" id="1.10.1280.10:FF:000004">
    <property type="entry name" value="Hemocyanin subunit 2"/>
    <property type="match status" value="2"/>
</dbReference>
<evidence type="ECO:0000256" key="5">
    <source>
        <dbReference type="ARBA" id="ARBA00022723"/>
    </source>
</evidence>
<keyword evidence="7" id="KW-0186">Copper</keyword>
<dbReference type="VEuPathDB" id="VectorBase:LLONM1_011603"/>
<evidence type="ECO:0000313" key="13">
    <source>
        <dbReference type="Proteomes" id="UP000092461"/>
    </source>
</evidence>
<keyword evidence="4" id="KW-0964">Secreted</keyword>
<keyword evidence="8" id="KW-0503">Monooxygenase</keyword>
<dbReference type="Gene3D" id="1.20.1370.10">
    <property type="entry name" value="Hemocyanin, N-terminal domain"/>
    <property type="match status" value="2"/>
</dbReference>
<dbReference type="InterPro" id="IPR005204">
    <property type="entry name" value="Hemocyanin_N"/>
</dbReference>
<dbReference type="Gene3D" id="2.60.40.1520">
    <property type="entry name" value="Hemocyanin, C-terminal domain"/>
    <property type="match status" value="2"/>
</dbReference>
<dbReference type="InterPro" id="IPR000896">
    <property type="entry name" value="Hemocyanin/hexamerin_mid_dom"/>
</dbReference>
<dbReference type="GO" id="GO:0046872">
    <property type="term" value="F:metal ion binding"/>
    <property type="evidence" value="ECO:0007669"/>
    <property type="project" value="UniProtKB-KW"/>
</dbReference>
<dbReference type="PROSITE" id="PS00210">
    <property type="entry name" value="HEMOCYANIN_2"/>
    <property type="match status" value="2"/>
</dbReference>
<comment type="similarity">
    <text evidence="3">Belongs to the tyrosinase family.</text>
</comment>
<protein>
    <submittedName>
        <fullName evidence="11">Putative prophenoloxidase 1</fullName>
    </submittedName>
</protein>